<protein>
    <submittedName>
        <fullName evidence="2">Uncharacterized protein</fullName>
    </submittedName>
</protein>
<dbReference type="GeneID" id="28962069"/>
<proteinExistence type="predicted"/>
<reference evidence="2" key="1">
    <citation type="submission" date="2007-04" db="EMBL/GenBank/DDBJ databases">
        <authorList>
            <consortium name="The Broad Institute Genome Sequencing Platform"/>
            <person name="Birren B."/>
            <person name="Lander E."/>
            <person name="Galagan J."/>
            <person name="Nusbaum C."/>
            <person name="Devon K."/>
            <person name="Ma L.-J."/>
            <person name="Jaffe D."/>
            <person name="Butler J."/>
            <person name="Alvarez P."/>
            <person name="Gnerre S."/>
            <person name="Grabherr M."/>
            <person name="Kleber M."/>
            <person name="Mauceli E."/>
            <person name="Brockman W."/>
            <person name="MacCallum I.A."/>
            <person name="Young S."/>
            <person name="LaButti K."/>
            <person name="DeCaprio D."/>
            <person name="Crawford M."/>
            <person name="Koehrsen M."/>
            <person name="Engels R."/>
            <person name="Montgomery P."/>
            <person name="Pearson M."/>
            <person name="Howarth C."/>
            <person name="Larson L."/>
            <person name="White J."/>
            <person name="O'Leary S."/>
            <person name="Kodira C."/>
            <person name="Zeng Q."/>
            <person name="Yandava C."/>
            <person name="Alvarado L."/>
            <person name="Kistler C."/>
            <person name="Shim W.-B."/>
            <person name="Kang S."/>
            <person name="Woloshuk C."/>
        </authorList>
    </citation>
    <scope>NUCLEOTIDE SEQUENCE</scope>
    <source>
        <strain evidence="2">4287</strain>
    </source>
</reference>
<reference evidence="2" key="2">
    <citation type="journal article" date="2010" name="Nature">
        <title>Comparative genomics reveals mobile pathogenicity chromosomes in Fusarium.</title>
        <authorList>
            <person name="Ma L.J."/>
            <person name="van der Does H.C."/>
            <person name="Borkovich K.A."/>
            <person name="Coleman J.J."/>
            <person name="Daboussi M.J."/>
            <person name="Di Pietro A."/>
            <person name="Dufresne M."/>
            <person name="Freitag M."/>
            <person name="Grabherr M."/>
            <person name="Henrissat B."/>
            <person name="Houterman P.M."/>
            <person name="Kang S."/>
            <person name="Shim W.B."/>
            <person name="Woloshuk C."/>
            <person name="Xie X."/>
            <person name="Xu J.R."/>
            <person name="Antoniw J."/>
            <person name="Baker S.E."/>
            <person name="Bluhm B.H."/>
            <person name="Breakspear A."/>
            <person name="Brown D.W."/>
            <person name="Butchko R.A."/>
            <person name="Chapman S."/>
            <person name="Coulson R."/>
            <person name="Coutinho P.M."/>
            <person name="Danchin E.G."/>
            <person name="Diener A."/>
            <person name="Gale L.R."/>
            <person name="Gardiner D.M."/>
            <person name="Goff S."/>
            <person name="Hammond-Kosack K.E."/>
            <person name="Hilburn K."/>
            <person name="Hua-Van A."/>
            <person name="Jonkers W."/>
            <person name="Kazan K."/>
            <person name="Kodira C.D."/>
            <person name="Koehrsen M."/>
            <person name="Kumar L."/>
            <person name="Lee Y.H."/>
            <person name="Li L."/>
            <person name="Manners J.M."/>
            <person name="Miranda-Saavedra D."/>
            <person name="Mukherjee M."/>
            <person name="Park G."/>
            <person name="Park J."/>
            <person name="Park S.Y."/>
            <person name="Proctor R.H."/>
            <person name="Regev A."/>
            <person name="Ruiz-Roldan M.C."/>
            <person name="Sain D."/>
            <person name="Sakthikumar S."/>
            <person name="Sykes S."/>
            <person name="Schwartz D.C."/>
            <person name="Turgeon B.G."/>
            <person name="Wapinski I."/>
            <person name="Yoder O."/>
            <person name="Young S."/>
            <person name="Zeng Q."/>
            <person name="Zhou S."/>
            <person name="Galagan J."/>
            <person name="Cuomo C.A."/>
            <person name="Kistler H.C."/>
            <person name="Rep M."/>
        </authorList>
    </citation>
    <scope>NUCLEOTIDE SEQUENCE [LARGE SCALE GENOMIC DNA]</scope>
    <source>
        <strain evidence="2">4287</strain>
    </source>
</reference>
<sequence>MEDPEYSSYGGSMADLPGQRLSNFNSRFANMVRPRHVRKREVLMIF</sequence>
<dbReference type="AlphaFoldDB" id="A0A0J9VXM5"/>
<dbReference type="EMBL" id="DS231713">
    <property type="protein sequence ID" value="KNB13839.1"/>
    <property type="molecule type" value="Genomic_DNA"/>
</dbReference>
<name>A0A0J9VXM5_FUSO4</name>
<dbReference type="EMBL" id="DS231716">
    <property type="protein sequence ID" value="KNB15521.1"/>
    <property type="molecule type" value="Genomic_DNA"/>
</dbReference>
<dbReference type="KEGG" id="fox:FOXG_21363"/>
<dbReference type="GeneID" id="28961650"/>
<evidence type="ECO:0000313" key="1">
    <source>
        <dbReference type="EMBL" id="KNB13839.1"/>
    </source>
</evidence>
<dbReference type="VEuPathDB" id="FungiDB:FOXG_20944"/>
<evidence type="ECO:0000313" key="2">
    <source>
        <dbReference type="EMBL" id="KNB15521.1"/>
    </source>
</evidence>
<dbReference type="RefSeq" id="XP_018253566.1">
    <property type="nucleotide sequence ID" value="XM_018401697.1"/>
</dbReference>
<dbReference type="RefSeq" id="XP_018251884.1">
    <property type="nucleotide sequence ID" value="XM_018401271.1"/>
</dbReference>
<gene>
    <name evidence="1" type="ORF">FOXG_20944</name>
    <name evidence="2" type="ORF">FOXG_21363</name>
</gene>
<dbReference type="VEuPathDB" id="FungiDB:FOXG_21363"/>
<dbReference type="KEGG" id="fox:FOXG_20944"/>
<evidence type="ECO:0000313" key="3">
    <source>
        <dbReference type="Proteomes" id="UP000009097"/>
    </source>
</evidence>
<accession>A0A0J9VXM5</accession>
<organism evidence="2 3">
    <name type="scientific">Fusarium oxysporum f. sp. lycopersici (strain 4287 / CBS 123668 / FGSC 9935 / NRRL 34936)</name>
    <name type="common">Fusarium vascular wilt of tomato</name>
    <dbReference type="NCBI Taxonomy" id="426428"/>
    <lineage>
        <taxon>Eukaryota</taxon>
        <taxon>Fungi</taxon>
        <taxon>Dikarya</taxon>
        <taxon>Ascomycota</taxon>
        <taxon>Pezizomycotina</taxon>
        <taxon>Sordariomycetes</taxon>
        <taxon>Hypocreomycetidae</taxon>
        <taxon>Hypocreales</taxon>
        <taxon>Nectriaceae</taxon>
        <taxon>Fusarium</taxon>
        <taxon>Fusarium oxysporum species complex</taxon>
    </lineage>
</organism>
<dbReference type="Proteomes" id="UP000009097">
    <property type="component" value="Unassembled WGS sequence"/>
</dbReference>